<dbReference type="InterPro" id="IPR003728">
    <property type="entry name" value="Ribosome_maturation_RimP"/>
</dbReference>
<dbReference type="PANTHER" id="PTHR33867">
    <property type="entry name" value="RIBOSOME MATURATION FACTOR RIMP"/>
    <property type="match status" value="1"/>
</dbReference>
<dbReference type="Gene3D" id="3.30.300.70">
    <property type="entry name" value="RimP-like superfamily, N-terminal"/>
    <property type="match status" value="1"/>
</dbReference>
<name>A0A354M3H9_9BACT</name>
<dbReference type="AlphaFoldDB" id="A0A354M3H9"/>
<dbReference type="InterPro" id="IPR028989">
    <property type="entry name" value="RimP_N"/>
</dbReference>
<evidence type="ECO:0000256" key="1">
    <source>
        <dbReference type="ARBA" id="ARBA00022490"/>
    </source>
</evidence>
<dbReference type="InterPro" id="IPR028998">
    <property type="entry name" value="RimP_C"/>
</dbReference>
<dbReference type="NCBIfam" id="NF002531">
    <property type="entry name" value="PRK02001.1"/>
    <property type="match status" value="1"/>
</dbReference>
<keyword evidence="2 3" id="KW-0690">Ribosome biogenesis</keyword>
<evidence type="ECO:0000259" key="5">
    <source>
        <dbReference type="Pfam" id="PF17384"/>
    </source>
</evidence>
<dbReference type="Proteomes" id="UP000262954">
    <property type="component" value="Unassembled WGS sequence"/>
</dbReference>
<sequence length="155" mass="17709">MIEKDFVKELVEKGLSGTDCFIVDVQVKPGNSIIIEIDNEDGIDIEQCSTLHRFIEEHLDRDIEDYELEVGSAGITSPFKVLKQYKKNIGNEVEVLTKSGLKLNGVLKEADEDKFIVTITKKVKTETSKRKVEVSEDLAFGYDEIKYTKYLIRFK</sequence>
<evidence type="ECO:0000313" key="6">
    <source>
        <dbReference type="EMBL" id="HBJ09068.1"/>
    </source>
</evidence>
<organism evidence="6 7">
    <name type="scientific">Coprobacter fastidiosus</name>
    <dbReference type="NCBI Taxonomy" id="1099853"/>
    <lineage>
        <taxon>Bacteria</taxon>
        <taxon>Pseudomonadati</taxon>
        <taxon>Bacteroidota</taxon>
        <taxon>Bacteroidia</taxon>
        <taxon>Bacteroidales</taxon>
        <taxon>Barnesiellaceae</taxon>
        <taxon>Coprobacter</taxon>
    </lineage>
</organism>
<comment type="function">
    <text evidence="3">Required for maturation of 30S ribosomal subunits.</text>
</comment>
<dbReference type="GO" id="GO:0006412">
    <property type="term" value="P:translation"/>
    <property type="evidence" value="ECO:0007669"/>
    <property type="project" value="TreeGrafter"/>
</dbReference>
<comment type="caution">
    <text evidence="6">The sequence shown here is derived from an EMBL/GenBank/DDBJ whole genome shotgun (WGS) entry which is preliminary data.</text>
</comment>
<gene>
    <name evidence="3" type="primary">rimP</name>
    <name evidence="6" type="ORF">DDY73_08685</name>
</gene>
<dbReference type="SUPFAM" id="SSF75420">
    <property type="entry name" value="YhbC-like, N-terminal domain"/>
    <property type="match status" value="1"/>
</dbReference>
<proteinExistence type="inferred from homology"/>
<evidence type="ECO:0000313" key="7">
    <source>
        <dbReference type="Proteomes" id="UP000262954"/>
    </source>
</evidence>
<keyword evidence="1 3" id="KW-0963">Cytoplasm</keyword>
<dbReference type="HAMAP" id="MF_01077">
    <property type="entry name" value="RimP"/>
    <property type="match status" value="1"/>
</dbReference>
<dbReference type="EMBL" id="DNWC01000112">
    <property type="protein sequence ID" value="HBJ09068.1"/>
    <property type="molecule type" value="Genomic_DNA"/>
</dbReference>
<feature type="domain" description="Ribosome maturation factor RimP N-terminal" evidence="4">
    <location>
        <begin position="16"/>
        <end position="75"/>
    </location>
</feature>
<accession>A0A354M3H9</accession>
<evidence type="ECO:0000259" key="4">
    <source>
        <dbReference type="Pfam" id="PF02576"/>
    </source>
</evidence>
<comment type="similarity">
    <text evidence="3">Belongs to the RimP family.</text>
</comment>
<dbReference type="Pfam" id="PF17384">
    <property type="entry name" value="DUF150_C"/>
    <property type="match status" value="1"/>
</dbReference>
<dbReference type="RefSeq" id="WP_346692075.1">
    <property type="nucleotide sequence ID" value="NZ_CAWVAS010000013.1"/>
</dbReference>
<dbReference type="Pfam" id="PF02576">
    <property type="entry name" value="RimP_N"/>
    <property type="match status" value="1"/>
</dbReference>
<evidence type="ECO:0000256" key="3">
    <source>
        <dbReference type="HAMAP-Rule" id="MF_01077"/>
    </source>
</evidence>
<dbReference type="GO" id="GO:0000028">
    <property type="term" value="P:ribosomal small subunit assembly"/>
    <property type="evidence" value="ECO:0007669"/>
    <property type="project" value="TreeGrafter"/>
</dbReference>
<protein>
    <recommendedName>
        <fullName evidence="3">Ribosome maturation factor RimP</fullName>
    </recommendedName>
</protein>
<dbReference type="InterPro" id="IPR035956">
    <property type="entry name" value="RimP_N_sf"/>
</dbReference>
<comment type="subcellular location">
    <subcellularLocation>
        <location evidence="3">Cytoplasm</location>
    </subcellularLocation>
</comment>
<evidence type="ECO:0000256" key="2">
    <source>
        <dbReference type="ARBA" id="ARBA00022517"/>
    </source>
</evidence>
<feature type="domain" description="Ribosome maturation factor RimP C-terminal" evidence="5">
    <location>
        <begin position="81"/>
        <end position="127"/>
    </location>
</feature>
<dbReference type="GO" id="GO:0005829">
    <property type="term" value="C:cytosol"/>
    <property type="evidence" value="ECO:0007669"/>
    <property type="project" value="TreeGrafter"/>
</dbReference>
<dbReference type="PANTHER" id="PTHR33867:SF1">
    <property type="entry name" value="RIBOSOME MATURATION FACTOR RIMP"/>
    <property type="match status" value="1"/>
</dbReference>
<reference evidence="6 7" key="1">
    <citation type="journal article" date="2018" name="Nat. Biotechnol.">
        <title>A standardized bacterial taxonomy based on genome phylogeny substantially revises the tree of life.</title>
        <authorList>
            <person name="Parks D.H."/>
            <person name="Chuvochina M."/>
            <person name="Waite D.W."/>
            <person name="Rinke C."/>
            <person name="Skarshewski A."/>
            <person name="Chaumeil P.A."/>
            <person name="Hugenholtz P."/>
        </authorList>
    </citation>
    <scope>NUCLEOTIDE SEQUENCE [LARGE SCALE GENOMIC DNA]</scope>
    <source>
        <strain evidence="6">UBA11482</strain>
    </source>
</reference>